<comment type="cofactor">
    <cofactor evidence="1 20">
        <name>FAD</name>
        <dbReference type="ChEBI" id="CHEBI:57692"/>
    </cofactor>
</comment>
<dbReference type="InterPro" id="IPR036635">
    <property type="entry name" value="MurB_C_sf"/>
</dbReference>
<evidence type="ECO:0000313" key="22">
    <source>
        <dbReference type="EMBL" id="WBE26388.1"/>
    </source>
</evidence>
<proteinExistence type="inferred from homology"/>
<evidence type="ECO:0000256" key="14">
    <source>
        <dbReference type="ARBA" id="ARBA00022984"/>
    </source>
</evidence>
<keyword evidence="13 20" id="KW-0133">Cell shape</keyword>
<dbReference type="KEGG" id="dce:O6P33_06080"/>
<dbReference type="SUPFAM" id="SSF56176">
    <property type="entry name" value="FAD-binding/transporter-associated domain-like"/>
    <property type="match status" value="1"/>
</dbReference>
<keyword evidence="14 20" id="KW-0573">Peptidoglycan synthesis</keyword>
<dbReference type="InterPro" id="IPR003170">
    <property type="entry name" value="MurB"/>
</dbReference>
<dbReference type="GO" id="GO:0008360">
    <property type="term" value="P:regulation of cell shape"/>
    <property type="evidence" value="ECO:0007669"/>
    <property type="project" value="UniProtKB-KW"/>
</dbReference>
<evidence type="ECO:0000256" key="20">
    <source>
        <dbReference type="HAMAP-Rule" id="MF_00037"/>
    </source>
</evidence>
<dbReference type="InterPro" id="IPR006094">
    <property type="entry name" value="Oxid_FAD_bind_N"/>
</dbReference>
<keyword evidence="11 20" id="KW-0274">FAD</keyword>
<evidence type="ECO:0000256" key="19">
    <source>
        <dbReference type="ARBA" id="ARBA00048914"/>
    </source>
</evidence>
<dbReference type="NCBIfam" id="TIGR00179">
    <property type="entry name" value="murB"/>
    <property type="match status" value="1"/>
</dbReference>
<evidence type="ECO:0000256" key="4">
    <source>
        <dbReference type="ARBA" id="ARBA00004752"/>
    </source>
</evidence>
<gene>
    <name evidence="20 22" type="primary">murB</name>
    <name evidence="22" type="ORF">O6P33_06080</name>
</gene>
<dbReference type="Gene3D" id="3.90.78.10">
    <property type="entry name" value="UDP-N-acetylenolpyruvoylglucosamine reductase, C-terminal domain"/>
    <property type="match status" value="1"/>
</dbReference>
<dbReference type="EMBL" id="CP114976">
    <property type="protein sequence ID" value="WBE26388.1"/>
    <property type="molecule type" value="Genomic_DNA"/>
</dbReference>
<dbReference type="InterPro" id="IPR016169">
    <property type="entry name" value="FAD-bd_PCMH_sub2"/>
</dbReference>
<evidence type="ECO:0000256" key="12">
    <source>
        <dbReference type="ARBA" id="ARBA00022857"/>
    </source>
</evidence>
<dbReference type="GO" id="GO:0071949">
    <property type="term" value="F:FAD binding"/>
    <property type="evidence" value="ECO:0007669"/>
    <property type="project" value="InterPro"/>
</dbReference>
<dbReference type="Gene3D" id="3.30.465.10">
    <property type="match status" value="1"/>
</dbReference>
<evidence type="ECO:0000256" key="10">
    <source>
        <dbReference type="ARBA" id="ARBA00022630"/>
    </source>
</evidence>
<dbReference type="GO" id="GO:0051301">
    <property type="term" value="P:cell division"/>
    <property type="evidence" value="ECO:0007669"/>
    <property type="project" value="UniProtKB-KW"/>
</dbReference>
<dbReference type="RefSeq" id="WP_269819310.1">
    <property type="nucleotide sequence ID" value="NZ_CP114976.1"/>
</dbReference>
<organism evidence="22 23">
    <name type="scientific">Denitrificimonas caeni</name>
    <dbReference type="NCBI Taxonomy" id="521720"/>
    <lineage>
        <taxon>Bacteria</taxon>
        <taxon>Pseudomonadati</taxon>
        <taxon>Pseudomonadota</taxon>
        <taxon>Gammaproteobacteria</taxon>
        <taxon>Pseudomonadales</taxon>
        <taxon>Pseudomonadaceae</taxon>
        <taxon>Denitrificimonas</taxon>
    </lineage>
</organism>
<dbReference type="Pfam" id="PF01565">
    <property type="entry name" value="FAD_binding_4"/>
    <property type="match status" value="1"/>
</dbReference>
<comment type="function">
    <text evidence="2 20">Cell wall formation.</text>
</comment>
<dbReference type="Proteomes" id="UP001212189">
    <property type="component" value="Chromosome"/>
</dbReference>
<dbReference type="InterPro" id="IPR011601">
    <property type="entry name" value="MurB_C"/>
</dbReference>
<feature type="active site" evidence="20">
    <location>
        <position position="166"/>
    </location>
</feature>
<evidence type="ECO:0000256" key="15">
    <source>
        <dbReference type="ARBA" id="ARBA00023002"/>
    </source>
</evidence>
<dbReference type="Gene3D" id="3.30.43.10">
    <property type="entry name" value="Uridine Diphospho-n-acetylenolpyruvylglucosamine Reductase, domain 2"/>
    <property type="match status" value="1"/>
</dbReference>
<dbReference type="EC" id="1.3.1.98" evidence="6 20"/>
<evidence type="ECO:0000256" key="3">
    <source>
        <dbReference type="ARBA" id="ARBA00004496"/>
    </source>
</evidence>
<keyword evidence="10 20" id="KW-0285">Flavoprotein</keyword>
<keyword evidence="23" id="KW-1185">Reference proteome</keyword>
<evidence type="ECO:0000256" key="16">
    <source>
        <dbReference type="ARBA" id="ARBA00023306"/>
    </source>
</evidence>
<dbReference type="NCBIfam" id="NF010478">
    <property type="entry name" value="PRK13903.1"/>
    <property type="match status" value="1"/>
</dbReference>
<evidence type="ECO:0000256" key="13">
    <source>
        <dbReference type="ARBA" id="ARBA00022960"/>
    </source>
</evidence>
<feature type="active site" evidence="20">
    <location>
        <position position="335"/>
    </location>
</feature>
<keyword evidence="16 20" id="KW-0131">Cell cycle</keyword>
<evidence type="ECO:0000256" key="17">
    <source>
        <dbReference type="ARBA" id="ARBA00023316"/>
    </source>
</evidence>
<evidence type="ECO:0000256" key="2">
    <source>
        <dbReference type="ARBA" id="ARBA00003921"/>
    </source>
</evidence>
<feature type="active site" description="Proton donor" evidence="20">
    <location>
        <position position="239"/>
    </location>
</feature>
<evidence type="ECO:0000256" key="18">
    <source>
        <dbReference type="ARBA" id="ARBA00031026"/>
    </source>
</evidence>
<evidence type="ECO:0000313" key="23">
    <source>
        <dbReference type="Proteomes" id="UP001212189"/>
    </source>
</evidence>
<dbReference type="Pfam" id="PF02873">
    <property type="entry name" value="MurB_C"/>
    <property type="match status" value="1"/>
</dbReference>
<dbReference type="NCBIfam" id="NF000755">
    <property type="entry name" value="PRK00046.1"/>
    <property type="match status" value="1"/>
</dbReference>
<dbReference type="AlphaFoldDB" id="A0AAE9VSA5"/>
<dbReference type="SUPFAM" id="SSF56194">
    <property type="entry name" value="Uridine diphospho-N-Acetylenolpyruvylglucosamine reductase, MurB, C-terminal domain"/>
    <property type="match status" value="1"/>
</dbReference>
<name>A0AAE9VSA5_9GAMM</name>
<accession>A0AAE9VSA5</accession>
<feature type="domain" description="FAD-binding PCMH-type" evidence="21">
    <location>
        <begin position="18"/>
        <end position="189"/>
    </location>
</feature>
<comment type="subcellular location">
    <subcellularLocation>
        <location evidence="3 20">Cytoplasm</location>
    </subcellularLocation>
</comment>
<comment type="pathway">
    <text evidence="4 20">Cell wall biogenesis; peptidoglycan biosynthesis.</text>
</comment>
<dbReference type="HAMAP" id="MF_00037">
    <property type="entry name" value="MurB"/>
    <property type="match status" value="1"/>
</dbReference>
<dbReference type="GO" id="GO:0005829">
    <property type="term" value="C:cytosol"/>
    <property type="evidence" value="ECO:0007669"/>
    <property type="project" value="TreeGrafter"/>
</dbReference>
<comment type="similarity">
    <text evidence="5 20">Belongs to the MurB family.</text>
</comment>
<keyword evidence="8 20" id="KW-0963">Cytoplasm</keyword>
<dbReference type="PANTHER" id="PTHR21071:SF4">
    <property type="entry name" value="UDP-N-ACETYLENOLPYRUVOYLGLUCOSAMINE REDUCTASE"/>
    <property type="match status" value="1"/>
</dbReference>
<evidence type="ECO:0000256" key="6">
    <source>
        <dbReference type="ARBA" id="ARBA00012518"/>
    </source>
</evidence>
<comment type="catalytic activity">
    <reaction evidence="19 20">
        <text>UDP-N-acetyl-alpha-D-muramate + NADP(+) = UDP-N-acetyl-3-O-(1-carboxyvinyl)-alpha-D-glucosamine + NADPH + H(+)</text>
        <dbReference type="Rhea" id="RHEA:12248"/>
        <dbReference type="ChEBI" id="CHEBI:15378"/>
        <dbReference type="ChEBI" id="CHEBI:57783"/>
        <dbReference type="ChEBI" id="CHEBI:58349"/>
        <dbReference type="ChEBI" id="CHEBI:68483"/>
        <dbReference type="ChEBI" id="CHEBI:70757"/>
        <dbReference type="EC" id="1.3.1.98"/>
    </reaction>
</comment>
<evidence type="ECO:0000256" key="8">
    <source>
        <dbReference type="ARBA" id="ARBA00022490"/>
    </source>
</evidence>
<protein>
    <recommendedName>
        <fullName evidence="7 20">UDP-N-acetylenolpyruvoylglucosamine reductase</fullName>
        <ecNumber evidence="6 20">1.3.1.98</ecNumber>
    </recommendedName>
    <alternativeName>
        <fullName evidence="18 20">UDP-N-acetylmuramate dehydrogenase</fullName>
    </alternativeName>
</protein>
<dbReference type="InterPro" id="IPR036318">
    <property type="entry name" value="FAD-bd_PCMH-like_sf"/>
</dbReference>
<dbReference type="InterPro" id="IPR016167">
    <property type="entry name" value="FAD-bd_PCMH_sub1"/>
</dbReference>
<dbReference type="PANTHER" id="PTHR21071">
    <property type="entry name" value="UDP-N-ACETYLENOLPYRUVOYLGLUCOSAMINE REDUCTASE"/>
    <property type="match status" value="1"/>
</dbReference>
<evidence type="ECO:0000256" key="11">
    <source>
        <dbReference type="ARBA" id="ARBA00022827"/>
    </source>
</evidence>
<keyword evidence="12 20" id="KW-0521">NADP</keyword>
<dbReference type="InterPro" id="IPR016166">
    <property type="entry name" value="FAD-bd_PCMH"/>
</dbReference>
<keyword evidence="17 20" id="KW-0961">Cell wall biogenesis/degradation</keyword>
<evidence type="ECO:0000256" key="5">
    <source>
        <dbReference type="ARBA" id="ARBA00010485"/>
    </source>
</evidence>
<keyword evidence="9 20" id="KW-0132">Cell division</keyword>
<evidence type="ECO:0000259" key="21">
    <source>
        <dbReference type="PROSITE" id="PS51387"/>
    </source>
</evidence>
<evidence type="ECO:0000256" key="9">
    <source>
        <dbReference type="ARBA" id="ARBA00022618"/>
    </source>
</evidence>
<sequence>MSLNIQEQVSMRPYNSLAVDVRARFFVSVASLEQLQAALVWAQQQGVSVLLLGGGSNLVLTADLQVLVIHLQLRGISILSTDAEFTRVAVQAGENWHAFVLWSLAQGLSGLENLSLIPGNVGAAPVQNIGAYGVELKDHLESVLVFDRETALVQRLSNEQCQFAYRDSLFKRESGRRVILSVIFKLPKHASLQLDYGDLRGYLAEQQISAPTPHDVSRAVCEIRAAKLPDPKRLANAGSFFKNPVVTSAHAEQLQKNYPHIVCFAQADGQVKLAAGWLIDQAGWKGVRQGDAAVHAKQALVLVNHGAATGQQILALASQIQADIQQRYGVELEIEPNVIG</sequence>
<dbReference type="GO" id="GO:0008762">
    <property type="term" value="F:UDP-N-acetylmuramate dehydrogenase activity"/>
    <property type="evidence" value="ECO:0007669"/>
    <property type="project" value="UniProtKB-UniRule"/>
</dbReference>
<dbReference type="GO" id="GO:0009252">
    <property type="term" value="P:peptidoglycan biosynthetic process"/>
    <property type="evidence" value="ECO:0007669"/>
    <property type="project" value="UniProtKB-UniRule"/>
</dbReference>
<dbReference type="GO" id="GO:0071555">
    <property type="term" value="P:cell wall organization"/>
    <property type="evidence" value="ECO:0007669"/>
    <property type="project" value="UniProtKB-KW"/>
</dbReference>
<dbReference type="PROSITE" id="PS51387">
    <property type="entry name" value="FAD_PCMH"/>
    <property type="match status" value="1"/>
</dbReference>
<evidence type="ECO:0000256" key="1">
    <source>
        <dbReference type="ARBA" id="ARBA00001974"/>
    </source>
</evidence>
<evidence type="ECO:0000256" key="7">
    <source>
        <dbReference type="ARBA" id="ARBA00015188"/>
    </source>
</evidence>
<keyword evidence="15 20" id="KW-0560">Oxidoreductase</keyword>
<reference evidence="22 23" key="1">
    <citation type="submission" date="2022-12" db="EMBL/GenBank/DDBJ databases">
        <title>Coexistence and Characterization of a Novel Tigecycline Resistance gene tet(X) variant and blaNDM-1 in a Pseudomonas caeni Isolate of Chicken Origin.</title>
        <authorList>
            <person name="Lu X."/>
            <person name="Zhang L."/>
            <person name="Li R."/>
            <person name="Wang Z."/>
        </authorList>
    </citation>
    <scope>NUCLEOTIDE SEQUENCE [LARGE SCALE GENOMIC DNA]</scope>
    <source>
        <strain evidence="22 23">CE14</strain>
    </source>
</reference>